<dbReference type="STRING" id="1802628.A2890_00250"/>
<dbReference type="GO" id="GO:0003735">
    <property type="term" value="F:structural constituent of ribosome"/>
    <property type="evidence" value="ECO:0007669"/>
    <property type="project" value="InterPro"/>
</dbReference>
<protein>
    <recommendedName>
        <fullName evidence="4">Small ribosomal subunit protein uS8</fullName>
    </recommendedName>
    <alternativeName>
        <fullName evidence="5">30S ribosomal protein S8</fullName>
    </alternativeName>
</protein>
<keyword evidence="3 6" id="KW-0687">Ribonucleoprotein</keyword>
<evidence type="ECO:0000256" key="2">
    <source>
        <dbReference type="ARBA" id="ARBA00022980"/>
    </source>
</evidence>
<dbReference type="InterPro" id="IPR035987">
    <property type="entry name" value="Ribosomal_uS8_sf"/>
</dbReference>
<comment type="similarity">
    <text evidence="1 6">Belongs to the universal ribosomal protein uS8 family.</text>
</comment>
<evidence type="ECO:0000256" key="5">
    <source>
        <dbReference type="ARBA" id="ARBA00035525"/>
    </source>
</evidence>
<evidence type="ECO:0000313" key="8">
    <source>
        <dbReference type="Proteomes" id="UP000176967"/>
    </source>
</evidence>
<dbReference type="GO" id="GO:0006412">
    <property type="term" value="P:translation"/>
    <property type="evidence" value="ECO:0007669"/>
    <property type="project" value="InterPro"/>
</dbReference>
<dbReference type="Proteomes" id="UP000176967">
    <property type="component" value="Unassembled WGS sequence"/>
</dbReference>
<dbReference type="SUPFAM" id="SSF56047">
    <property type="entry name" value="Ribosomal protein S8"/>
    <property type="match status" value="1"/>
</dbReference>
<dbReference type="Gene3D" id="3.30.1490.10">
    <property type="match status" value="1"/>
</dbReference>
<keyword evidence="2 6" id="KW-0689">Ribosomal protein</keyword>
<name>A0A1F4VQX8_UNCKA</name>
<dbReference type="GO" id="GO:0005840">
    <property type="term" value="C:ribosome"/>
    <property type="evidence" value="ECO:0007669"/>
    <property type="project" value="UniProtKB-KW"/>
</dbReference>
<sequence>MVTDPIADMFNSLRNAVLAGRTEVVVPYSNLKEELAKLLISEGYLGEARKFKQQGGTRFFLALQNPRFEHLRRLSRPGARWYASWRKIQNPPLGMTIVSTPAGILTQKQARKKKIGGELIGEIW</sequence>
<accession>A0A1F4VQX8</accession>
<dbReference type="InterPro" id="IPR000630">
    <property type="entry name" value="Ribosomal_uS8"/>
</dbReference>
<dbReference type="PROSITE" id="PS00053">
    <property type="entry name" value="RIBOSOMAL_S8"/>
    <property type="match status" value="1"/>
</dbReference>
<evidence type="ECO:0000256" key="6">
    <source>
        <dbReference type="RuleBase" id="RU003660"/>
    </source>
</evidence>
<dbReference type="GO" id="GO:1990904">
    <property type="term" value="C:ribonucleoprotein complex"/>
    <property type="evidence" value="ECO:0007669"/>
    <property type="project" value="UniProtKB-KW"/>
</dbReference>
<comment type="caution">
    <text evidence="7">The sequence shown here is derived from an EMBL/GenBank/DDBJ whole genome shotgun (WGS) entry which is preliminary data.</text>
</comment>
<evidence type="ECO:0000256" key="1">
    <source>
        <dbReference type="ARBA" id="ARBA00006471"/>
    </source>
</evidence>
<evidence type="ECO:0000256" key="4">
    <source>
        <dbReference type="ARBA" id="ARBA00035258"/>
    </source>
</evidence>
<dbReference type="AlphaFoldDB" id="A0A1F4VQX8"/>
<gene>
    <name evidence="7" type="ORF">A2890_00250</name>
</gene>
<evidence type="ECO:0000256" key="3">
    <source>
        <dbReference type="ARBA" id="ARBA00023274"/>
    </source>
</evidence>
<dbReference type="EMBL" id="MEVL01000038">
    <property type="protein sequence ID" value="OGC59612.1"/>
    <property type="molecule type" value="Genomic_DNA"/>
</dbReference>
<organism evidence="7 8">
    <name type="scientific">candidate division WWE3 bacterium RIFCSPLOWO2_01_FULL_53_14</name>
    <dbReference type="NCBI Taxonomy" id="1802628"/>
    <lineage>
        <taxon>Bacteria</taxon>
        <taxon>Katanobacteria</taxon>
    </lineage>
</organism>
<reference evidence="7 8" key="1">
    <citation type="journal article" date="2016" name="Nat. Commun.">
        <title>Thousands of microbial genomes shed light on interconnected biogeochemical processes in an aquifer system.</title>
        <authorList>
            <person name="Anantharaman K."/>
            <person name="Brown C.T."/>
            <person name="Hug L.A."/>
            <person name="Sharon I."/>
            <person name="Castelle C.J."/>
            <person name="Probst A.J."/>
            <person name="Thomas B.C."/>
            <person name="Singh A."/>
            <person name="Wilkins M.J."/>
            <person name="Karaoz U."/>
            <person name="Brodie E.L."/>
            <person name="Williams K.H."/>
            <person name="Hubbard S.S."/>
            <person name="Banfield J.F."/>
        </authorList>
    </citation>
    <scope>NUCLEOTIDE SEQUENCE [LARGE SCALE GENOMIC DNA]</scope>
</reference>
<dbReference type="GO" id="GO:0005737">
    <property type="term" value="C:cytoplasm"/>
    <property type="evidence" value="ECO:0007669"/>
    <property type="project" value="UniProtKB-ARBA"/>
</dbReference>
<dbReference type="FunFam" id="3.30.1490.10:FF:000001">
    <property type="entry name" value="30S ribosomal protein S8"/>
    <property type="match status" value="1"/>
</dbReference>
<dbReference type="PANTHER" id="PTHR11758">
    <property type="entry name" value="40S RIBOSOMAL PROTEIN S15A"/>
    <property type="match status" value="1"/>
</dbReference>
<evidence type="ECO:0000313" key="7">
    <source>
        <dbReference type="EMBL" id="OGC59612.1"/>
    </source>
</evidence>
<dbReference type="Gene3D" id="3.30.1370.30">
    <property type="match status" value="1"/>
</dbReference>
<proteinExistence type="inferred from homology"/>
<dbReference type="InterPro" id="IPR047863">
    <property type="entry name" value="Ribosomal_uS8_CS"/>
</dbReference>
<dbReference type="Pfam" id="PF00410">
    <property type="entry name" value="Ribosomal_S8"/>
    <property type="match status" value="1"/>
</dbReference>